<protein>
    <submittedName>
        <fullName evidence="1">Uncharacterized protein</fullName>
    </submittedName>
</protein>
<dbReference type="EMBL" id="CM043796">
    <property type="protein sequence ID" value="KAI4816903.1"/>
    <property type="molecule type" value="Genomic_DNA"/>
</dbReference>
<comment type="caution">
    <text evidence="1">The sequence shown here is derived from an EMBL/GenBank/DDBJ whole genome shotgun (WGS) entry which is preliminary data.</text>
</comment>
<proteinExistence type="predicted"/>
<dbReference type="Proteomes" id="UP001057452">
    <property type="component" value="Chromosome 12"/>
</dbReference>
<evidence type="ECO:0000313" key="2">
    <source>
        <dbReference type="Proteomes" id="UP001057452"/>
    </source>
</evidence>
<sequence length="70" mass="7720">MTTSHLRSSHLFTPTVMVCHSYAGIQEIKLQQGLLPLPNTLDPPQSANHTEPPPPGDAAASRRLHFTLRH</sequence>
<organism evidence="1 2">
    <name type="scientific">Chaenocephalus aceratus</name>
    <name type="common">Blackfin icefish</name>
    <name type="synonym">Chaenichthys aceratus</name>
    <dbReference type="NCBI Taxonomy" id="36190"/>
    <lineage>
        <taxon>Eukaryota</taxon>
        <taxon>Metazoa</taxon>
        <taxon>Chordata</taxon>
        <taxon>Craniata</taxon>
        <taxon>Vertebrata</taxon>
        <taxon>Euteleostomi</taxon>
        <taxon>Actinopterygii</taxon>
        <taxon>Neopterygii</taxon>
        <taxon>Teleostei</taxon>
        <taxon>Neoteleostei</taxon>
        <taxon>Acanthomorphata</taxon>
        <taxon>Eupercaria</taxon>
        <taxon>Perciformes</taxon>
        <taxon>Notothenioidei</taxon>
        <taxon>Channichthyidae</taxon>
        <taxon>Chaenocephalus</taxon>
    </lineage>
</organism>
<gene>
    <name evidence="1" type="ORF">KUCAC02_009203</name>
</gene>
<keyword evidence="2" id="KW-1185">Reference proteome</keyword>
<feature type="non-terminal residue" evidence="1">
    <location>
        <position position="70"/>
    </location>
</feature>
<name>A0ACB9WTT1_CHAAC</name>
<reference evidence="1" key="1">
    <citation type="submission" date="2022-05" db="EMBL/GenBank/DDBJ databases">
        <title>Chromosome-level genome of Chaenocephalus aceratus.</title>
        <authorList>
            <person name="Park H."/>
        </authorList>
    </citation>
    <scope>NUCLEOTIDE SEQUENCE</scope>
    <source>
        <strain evidence="1">KU_202001</strain>
    </source>
</reference>
<accession>A0ACB9WTT1</accession>
<evidence type="ECO:0000313" key="1">
    <source>
        <dbReference type="EMBL" id="KAI4816903.1"/>
    </source>
</evidence>